<gene>
    <name evidence="2" type="ORF">FDO65_00585</name>
</gene>
<feature type="transmembrane region" description="Helical" evidence="1">
    <location>
        <begin position="12"/>
        <end position="42"/>
    </location>
</feature>
<proteinExistence type="predicted"/>
<dbReference type="AlphaFoldDB" id="A0A4U6QN09"/>
<keyword evidence="3" id="KW-1185">Reference proteome</keyword>
<protein>
    <submittedName>
        <fullName evidence="2">DUF3159 domain-containing protein</fullName>
    </submittedName>
</protein>
<comment type="caution">
    <text evidence="2">The sequence shown here is derived from an EMBL/GenBank/DDBJ whole genome shotgun (WGS) entry which is preliminary data.</text>
</comment>
<dbReference type="PIRSF" id="PIRSF010219">
    <property type="entry name" value="UCP010219"/>
    <property type="match status" value="1"/>
</dbReference>
<evidence type="ECO:0000256" key="1">
    <source>
        <dbReference type="SAM" id="Phobius"/>
    </source>
</evidence>
<reference evidence="2 3" key="1">
    <citation type="submission" date="2019-05" db="EMBL/GenBank/DDBJ databases">
        <title>Nakamurella sp. N5BH11, whole genome shotgun sequence.</title>
        <authorList>
            <person name="Tuo L."/>
        </authorList>
    </citation>
    <scope>NUCLEOTIDE SEQUENCE [LARGE SCALE GENOMIC DNA]</scope>
    <source>
        <strain evidence="2 3">N5BH11</strain>
    </source>
</reference>
<organism evidence="2 3">
    <name type="scientific">Nakamurella flava</name>
    <dbReference type="NCBI Taxonomy" id="2576308"/>
    <lineage>
        <taxon>Bacteria</taxon>
        <taxon>Bacillati</taxon>
        <taxon>Actinomycetota</taxon>
        <taxon>Actinomycetes</taxon>
        <taxon>Nakamurellales</taxon>
        <taxon>Nakamurellaceae</taxon>
        <taxon>Nakamurella</taxon>
    </lineage>
</organism>
<keyword evidence="1" id="KW-0472">Membrane</keyword>
<keyword evidence="1" id="KW-1133">Transmembrane helix</keyword>
<accession>A0A4U6QN09</accession>
<evidence type="ECO:0000313" key="2">
    <source>
        <dbReference type="EMBL" id="TKV62044.1"/>
    </source>
</evidence>
<dbReference type="OrthoDB" id="5244221at2"/>
<dbReference type="InterPro" id="IPR016566">
    <property type="entry name" value="UCP010219"/>
</dbReference>
<feature type="transmembrane region" description="Helical" evidence="1">
    <location>
        <begin position="54"/>
        <end position="71"/>
    </location>
</feature>
<evidence type="ECO:0000313" key="3">
    <source>
        <dbReference type="Proteomes" id="UP000306985"/>
    </source>
</evidence>
<dbReference type="Pfam" id="PF11361">
    <property type="entry name" value="DUF3159"/>
    <property type="match status" value="1"/>
</dbReference>
<keyword evidence="1" id="KW-0812">Transmembrane</keyword>
<sequence length="201" mass="21737">MGGPAGMLDSGLPVVVFVLVNSFVNLTWGIAAALVAGAAIAVWRLARRKPVTQAIGGLFGVGIAAFIAYRTGSAKGYFLWGIWTQAAFALAFLISILVRWPLVGVIWESLNGRGTAWRKDRHLMTRYTWATVVWVAIFGGRFALQNWAYGEDAVGWLAFMKIALGYPVFIVGLLVTAIILVAGHGEGSLKDRVRSFARGTH</sequence>
<feature type="transmembrane region" description="Helical" evidence="1">
    <location>
        <begin position="156"/>
        <end position="182"/>
    </location>
</feature>
<feature type="transmembrane region" description="Helical" evidence="1">
    <location>
        <begin position="77"/>
        <end position="102"/>
    </location>
</feature>
<name>A0A4U6QN09_9ACTN</name>
<feature type="transmembrane region" description="Helical" evidence="1">
    <location>
        <begin position="123"/>
        <end position="144"/>
    </location>
</feature>
<dbReference type="Proteomes" id="UP000306985">
    <property type="component" value="Unassembled WGS sequence"/>
</dbReference>
<dbReference type="EMBL" id="SZZH01000001">
    <property type="protein sequence ID" value="TKV62044.1"/>
    <property type="molecule type" value="Genomic_DNA"/>
</dbReference>